<dbReference type="STRING" id="57577.A0A2K3MYL5"/>
<gene>
    <name evidence="2" type="ORF">L195_g019078</name>
</gene>
<dbReference type="InterPro" id="IPR000477">
    <property type="entry name" value="RT_dom"/>
</dbReference>
<evidence type="ECO:0000313" key="2">
    <source>
        <dbReference type="EMBL" id="PNX95881.1"/>
    </source>
</evidence>
<dbReference type="Gene3D" id="1.10.10.2210">
    <property type="match status" value="1"/>
</dbReference>
<dbReference type="InterPro" id="IPR043502">
    <property type="entry name" value="DNA/RNA_pol_sf"/>
</dbReference>
<dbReference type="SUPFAM" id="SSF56672">
    <property type="entry name" value="DNA/RNA polymerases"/>
    <property type="match status" value="1"/>
</dbReference>
<dbReference type="EMBL" id="ASHM01013918">
    <property type="protein sequence ID" value="PNX95881.1"/>
    <property type="molecule type" value="Genomic_DNA"/>
</dbReference>
<dbReference type="InterPro" id="IPR036691">
    <property type="entry name" value="Endo/exonu/phosph_ase_sf"/>
</dbReference>
<dbReference type="InterPro" id="IPR026960">
    <property type="entry name" value="RVT-Znf"/>
</dbReference>
<dbReference type="InterPro" id="IPR005135">
    <property type="entry name" value="Endo/exonuclease/phosphatase"/>
</dbReference>
<protein>
    <submittedName>
        <fullName evidence="2">Ribonuclease H</fullName>
    </submittedName>
</protein>
<dbReference type="CDD" id="cd01650">
    <property type="entry name" value="RT_nLTR_like"/>
    <property type="match status" value="1"/>
</dbReference>
<dbReference type="Pfam" id="PF03372">
    <property type="entry name" value="Exo_endo_phos"/>
    <property type="match status" value="1"/>
</dbReference>
<feature type="non-terminal residue" evidence="2">
    <location>
        <position position="1157"/>
    </location>
</feature>
<evidence type="ECO:0000313" key="3">
    <source>
        <dbReference type="Proteomes" id="UP000236291"/>
    </source>
</evidence>
<reference evidence="2 3" key="2">
    <citation type="journal article" date="2017" name="Front. Plant Sci.">
        <title>Gene Classification and Mining of Molecular Markers Useful in Red Clover (Trifolium pratense) Breeding.</title>
        <authorList>
            <person name="Istvanek J."/>
            <person name="Dluhosova J."/>
            <person name="Dluhos P."/>
            <person name="Patkova L."/>
            <person name="Nedelnik J."/>
            <person name="Repkova J."/>
        </authorList>
    </citation>
    <scope>NUCLEOTIDE SEQUENCE [LARGE SCALE GENOMIC DNA]</scope>
    <source>
        <strain evidence="3">cv. Tatra</strain>
        <tissue evidence="2">Young leaves</tissue>
    </source>
</reference>
<dbReference type="PANTHER" id="PTHR31635">
    <property type="entry name" value="REVERSE TRANSCRIPTASE DOMAIN-CONTAINING PROTEIN-RELATED"/>
    <property type="match status" value="1"/>
</dbReference>
<dbReference type="AlphaFoldDB" id="A0A2K3MYL5"/>
<feature type="domain" description="Reverse transcriptase" evidence="1">
    <location>
        <begin position="450"/>
        <end position="731"/>
    </location>
</feature>
<dbReference type="Pfam" id="PF13966">
    <property type="entry name" value="zf-RVT"/>
    <property type="match status" value="1"/>
</dbReference>
<dbReference type="PANTHER" id="PTHR31635:SF196">
    <property type="entry name" value="REVERSE TRANSCRIPTASE DOMAIN-CONTAINING PROTEIN-RELATED"/>
    <property type="match status" value="1"/>
</dbReference>
<evidence type="ECO:0000259" key="1">
    <source>
        <dbReference type="PROSITE" id="PS50878"/>
    </source>
</evidence>
<organism evidence="2 3">
    <name type="scientific">Trifolium pratense</name>
    <name type="common">Red clover</name>
    <dbReference type="NCBI Taxonomy" id="57577"/>
    <lineage>
        <taxon>Eukaryota</taxon>
        <taxon>Viridiplantae</taxon>
        <taxon>Streptophyta</taxon>
        <taxon>Embryophyta</taxon>
        <taxon>Tracheophyta</taxon>
        <taxon>Spermatophyta</taxon>
        <taxon>Magnoliopsida</taxon>
        <taxon>eudicotyledons</taxon>
        <taxon>Gunneridae</taxon>
        <taxon>Pentapetalae</taxon>
        <taxon>rosids</taxon>
        <taxon>fabids</taxon>
        <taxon>Fabales</taxon>
        <taxon>Fabaceae</taxon>
        <taxon>Papilionoideae</taxon>
        <taxon>50 kb inversion clade</taxon>
        <taxon>NPAAA clade</taxon>
        <taxon>Hologalegina</taxon>
        <taxon>IRL clade</taxon>
        <taxon>Trifolieae</taxon>
        <taxon>Trifolium</taxon>
    </lineage>
</organism>
<dbReference type="Pfam" id="PF00078">
    <property type="entry name" value="RVT_1"/>
    <property type="match status" value="1"/>
</dbReference>
<name>A0A2K3MYL5_TRIPR</name>
<dbReference type="PROSITE" id="PS50878">
    <property type="entry name" value="RT_POL"/>
    <property type="match status" value="1"/>
</dbReference>
<dbReference type="Gene3D" id="3.10.10.20">
    <property type="match status" value="1"/>
</dbReference>
<dbReference type="Gene3D" id="3.60.10.10">
    <property type="entry name" value="Endonuclease/exonuclease/phosphatase"/>
    <property type="match status" value="1"/>
</dbReference>
<dbReference type="Proteomes" id="UP000236291">
    <property type="component" value="Unassembled WGS sequence"/>
</dbReference>
<comment type="caution">
    <text evidence="2">The sequence shown here is derived from an EMBL/GenBank/DDBJ whole genome shotgun (WGS) entry which is preliminary data.</text>
</comment>
<sequence length="1157" mass="134400">MLVVMETRCDPNKLRRSFSLLGFDEFSATEVQGYAGGIVCGWKKDYITVDVCKKHFQYMHLRVKYPNDSWWQFTPVYASPNEALRNRLWDDLKKLALNMQEPWLVAGDFNDIAGVDEKKGGAVASSRKCSMFRDRINACSLLDIGSMGVKFTWRGPMYHGGQRIYERLDRALCNSKWRLMFPDGFVKVLTRVDFSDHHPILISPKEAPHLVAPKQFRFESAWLLETTYTDMMKASWDSGGTILNNLTNVERIIKDWKYQTIDQLLHQKKKLMARIGGVQRSLQRGLNRSGLRRLEKRLQNELSNILRKEELMWYQRSRAKWLMDGDRNTRYYHLKTVNRRRRNNVIMLKNDSGQWVEDVGQLQNLASAFYKKLFSDDQISRDWHTTSVSYPGLDMIMKNQLAAPVSKDEIKRAVFSMHPWKAPGPDGFPAGFYQKSWDIVGETVYKFVERVWQTPSLIADVNMTDICLIPKMDKPEYVTQFRPISLCNTNYKIVSKVIVERLKECVAALISPYQTGFVPGRNIHENIVVAKEMAHTMHYMKGRKGAFAIKVDLTKAYDKLSWEFIWRVLREIDLPETLINVIMHSVTSVMTNVKWNGTRTEYFRPQRGIRQGDPISPYLFVLCMDKLSHIILQAVEEGKWKGIKVGRHGPMISHLMFADDLLLFGEATEIQMKCVIESLNIFCSMSGQEVSQDKTSVLFSRNVTRSLRSKLLNITGFKETSNFGKYLGVPLHGRAPKRMDFQYLLDQVSAKLSMWKATHLSFAGRVTLAKSVIEAVPIYPMMSTAIPKACLDDIQRMQRNFIWGDTENKRRFHAVGWDKITAPKWKGGLGMRKLEVMNKACLCKLGWKLQTNSKELWCNVLRGKYSRNAMLNNRMSKATDSSLWKALENVRPLIERTSFWSIGNGRCIDAWSDAWIEDGIVLDQIVVIPHHLLGRKLFELVDGEGKWDWRVLKNWMPDVLLKKIAAVLPPMDDHGNDERVMTGDNSDTFSVSDMYKKLCGYYGEVENTNWRRIWRLNVPERVRAFMWMMLHGRMLTNSLKSKMGLNHAMCTLCGDVEETIIHVMRDCPRAMELWRCVIPMHDTVSFYRGDLQHWIDLNLNNSIQWNGNENWCEFWALCCHCLWKWRNKELFEDEFVRPSRPLHYIMQLSSEYMGAAL</sequence>
<proteinExistence type="predicted"/>
<dbReference type="GO" id="GO:0003824">
    <property type="term" value="F:catalytic activity"/>
    <property type="evidence" value="ECO:0007669"/>
    <property type="project" value="InterPro"/>
</dbReference>
<dbReference type="Gene3D" id="3.30.70.2630">
    <property type="match status" value="1"/>
</dbReference>
<dbReference type="SUPFAM" id="SSF56219">
    <property type="entry name" value="DNase I-like"/>
    <property type="match status" value="1"/>
</dbReference>
<reference evidence="2 3" key="1">
    <citation type="journal article" date="2014" name="Am. J. Bot.">
        <title>Genome assembly and annotation for red clover (Trifolium pratense; Fabaceae).</title>
        <authorList>
            <person name="Istvanek J."/>
            <person name="Jaros M."/>
            <person name="Krenek A."/>
            <person name="Repkova J."/>
        </authorList>
    </citation>
    <scope>NUCLEOTIDE SEQUENCE [LARGE SCALE GENOMIC DNA]</scope>
    <source>
        <strain evidence="3">cv. Tatra</strain>
        <tissue evidence="2">Young leaves</tissue>
    </source>
</reference>
<accession>A0A2K3MYL5</accession>